<evidence type="ECO:0000256" key="6">
    <source>
        <dbReference type="SAM" id="MobiDB-lite"/>
    </source>
</evidence>
<reference evidence="8 9" key="1">
    <citation type="journal article" date="2015" name="Front. Microbiol.">
        <title>Genome sequence of the plant growth promoting endophytic yeast Rhodotorula graminis WP1.</title>
        <authorList>
            <person name="Firrincieli A."/>
            <person name="Otillar R."/>
            <person name="Salamov A."/>
            <person name="Schmutz J."/>
            <person name="Khan Z."/>
            <person name="Redman R.S."/>
            <person name="Fleck N.D."/>
            <person name="Lindquist E."/>
            <person name="Grigoriev I.V."/>
            <person name="Doty S.L."/>
        </authorList>
    </citation>
    <scope>NUCLEOTIDE SEQUENCE [LARGE SCALE GENOMIC DNA]</scope>
    <source>
        <strain evidence="8 9">WP1</strain>
    </source>
</reference>
<evidence type="ECO:0000256" key="4">
    <source>
        <dbReference type="ARBA" id="ARBA00022989"/>
    </source>
</evidence>
<dbReference type="OMA" id="YMNTAYS"/>
<dbReference type="GO" id="GO:0005886">
    <property type="term" value="C:plasma membrane"/>
    <property type="evidence" value="ECO:0007669"/>
    <property type="project" value="TreeGrafter"/>
</dbReference>
<evidence type="ECO:0000256" key="2">
    <source>
        <dbReference type="ARBA" id="ARBA00008974"/>
    </source>
</evidence>
<organism evidence="8 9">
    <name type="scientific">Rhodotorula graminis (strain WP1)</name>
    <dbReference type="NCBI Taxonomy" id="578459"/>
    <lineage>
        <taxon>Eukaryota</taxon>
        <taxon>Fungi</taxon>
        <taxon>Dikarya</taxon>
        <taxon>Basidiomycota</taxon>
        <taxon>Pucciniomycotina</taxon>
        <taxon>Microbotryomycetes</taxon>
        <taxon>Sporidiobolales</taxon>
        <taxon>Sporidiobolaceae</taxon>
        <taxon>Rhodotorula</taxon>
    </lineage>
</organism>
<evidence type="ECO:0000256" key="5">
    <source>
        <dbReference type="ARBA" id="ARBA00023136"/>
    </source>
</evidence>
<dbReference type="PANTHER" id="PTHR30618">
    <property type="entry name" value="NCS1 FAMILY PURINE/PYRIMIDINE TRANSPORTER"/>
    <property type="match status" value="1"/>
</dbReference>
<protein>
    <recommendedName>
        <fullName evidence="10">Uracil permease</fullName>
    </recommendedName>
</protein>
<evidence type="ECO:0000313" key="8">
    <source>
        <dbReference type="EMBL" id="KPV72690.1"/>
    </source>
</evidence>
<accession>A0A0P9GI95</accession>
<dbReference type="OrthoDB" id="2018619at2759"/>
<feature type="transmembrane region" description="Helical" evidence="7">
    <location>
        <begin position="195"/>
        <end position="219"/>
    </location>
</feature>
<dbReference type="GeneID" id="28975293"/>
<name>A0A0P9GI95_RHOGW</name>
<evidence type="ECO:0000256" key="1">
    <source>
        <dbReference type="ARBA" id="ARBA00004141"/>
    </source>
</evidence>
<evidence type="ECO:0000256" key="7">
    <source>
        <dbReference type="SAM" id="Phobius"/>
    </source>
</evidence>
<keyword evidence="9" id="KW-1185">Reference proteome</keyword>
<feature type="transmembrane region" description="Helical" evidence="7">
    <location>
        <begin position="331"/>
        <end position="351"/>
    </location>
</feature>
<keyword evidence="4 7" id="KW-1133">Transmembrane helix</keyword>
<comment type="subcellular location">
    <subcellularLocation>
        <location evidence="1">Membrane</location>
        <topology evidence="1">Multi-pass membrane protein</topology>
    </subcellularLocation>
</comment>
<evidence type="ECO:0008006" key="10">
    <source>
        <dbReference type="Google" id="ProtNLM"/>
    </source>
</evidence>
<dbReference type="PANTHER" id="PTHR30618:SF0">
    <property type="entry name" value="PURINE-URACIL PERMEASE NCS1"/>
    <property type="match status" value="1"/>
</dbReference>
<dbReference type="AlphaFoldDB" id="A0A0P9GI95"/>
<feature type="transmembrane region" description="Helical" evidence="7">
    <location>
        <begin position="166"/>
        <end position="183"/>
    </location>
</feature>
<proteinExistence type="inferred from homology"/>
<dbReference type="Gene3D" id="1.10.4160.10">
    <property type="entry name" value="Hydantoin permease"/>
    <property type="match status" value="1"/>
</dbReference>
<dbReference type="RefSeq" id="XP_018268739.1">
    <property type="nucleotide sequence ID" value="XM_018414845.1"/>
</dbReference>
<feature type="transmembrane region" description="Helical" evidence="7">
    <location>
        <begin position="438"/>
        <end position="458"/>
    </location>
</feature>
<feature type="compositionally biased region" description="Basic and acidic residues" evidence="6">
    <location>
        <begin position="491"/>
        <end position="501"/>
    </location>
</feature>
<gene>
    <name evidence="8" type="ORF">RHOBADRAFT_46736</name>
</gene>
<dbReference type="Pfam" id="PF02133">
    <property type="entry name" value="Transp_cyt_pur"/>
    <property type="match status" value="2"/>
</dbReference>
<sequence length="508" mass="55995">MNVLKKVDDALSVKHEAGWNANVSTRWSNADLDPVPKAERTWTGWDICSYWISDQFAPATWMLGSSLVALGLTARQAIPLSFVGFTFIGCIIALNGRIGSTTHCTFPVIARSSFGMFGAYAPILVRSILALLWLVILTYQGGGIVVVMLGAIWPSFLNVRNTLPEGLGITTQGMVGFLILWLFQAPLACVPVRKLAIFFHFKAVVSLIGFAGLFIWALVVTKGKGLLLTGTFDEALLPRGSKSWAMIQGINTCVGLYSTVSINIPDFSRFARQPKSNWGQILTLPITGAIPIAISICCAQAAKQNYDVVVFDPASLFATDITALAPRWLTIFRCSVLAGILCWATNPWRIVNNAPSFYNFLSAYPVFLAPVATIMATDFFLVKRQNVDIREFYNPHGIYTYFYGFNLRALGAWLFAFAPNLPSFAHAVDPSNADVFPWLYKFSWFFSTASAVFWYWLLNVLFPAHAARVDEAVYEVHQLEDSEESAIGSSDADKDVADKEYSTGVVSV</sequence>
<feature type="transmembrane region" description="Helical" evidence="7">
    <location>
        <begin position="398"/>
        <end position="418"/>
    </location>
</feature>
<feature type="transmembrane region" description="Helical" evidence="7">
    <location>
        <begin position="357"/>
        <end position="377"/>
    </location>
</feature>
<dbReference type="EMBL" id="KQ474086">
    <property type="protein sequence ID" value="KPV72690.1"/>
    <property type="molecule type" value="Genomic_DNA"/>
</dbReference>
<feature type="transmembrane region" description="Helical" evidence="7">
    <location>
        <begin position="131"/>
        <end position="154"/>
    </location>
</feature>
<dbReference type="InterPro" id="IPR001248">
    <property type="entry name" value="Pur-cyt_permease"/>
</dbReference>
<dbReference type="InterPro" id="IPR045225">
    <property type="entry name" value="Uracil/uridine/allantoin_perm"/>
</dbReference>
<evidence type="ECO:0000256" key="3">
    <source>
        <dbReference type="ARBA" id="ARBA00022692"/>
    </source>
</evidence>
<dbReference type="Proteomes" id="UP000053890">
    <property type="component" value="Unassembled WGS sequence"/>
</dbReference>
<feature type="transmembrane region" description="Helical" evidence="7">
    <location>
        <begin position="77"/>
        <end position="96"/>
    </location>
</feature>
<feature type="region of interest" description="Disordered" evidence="6">
    <location>
        <begin position="485"/>
        <end position="508"/>
    </location>
</feature>
<evidence type="ECO:0000313" key="9">
    <source>
        <dbReference type="Proteomes" id="UP000053890"/>
    </source>
</evidence>
<dbReference type="GO" id="GO:0015205">
    <property type="term" value="F:nucleobase transmembrane transporter activity"/>
    <property type="evidence" value="ECO:0007669"/>
    <property type="project" value="TreeGrafter"/>
</dbReference>
<keyword evidence="5 7" id="KW-0472">Membrane</keyword>
<comment type="similarity">
    <text evidence="2">Belongs to the purine-cytosine permease (2.A.39) family.</text>
</comment>
<keyword evidence="3 7" id="KW-0812">Transmembrane</keyword>